<evidence type="ECO:0000313" key="1">
    <source>
        <dbReference type="EMBL" id="KAJ8680942.1"/>
    </source>
</evidence>
<organism evidence="1 2">
    <name type="scientific">Eretmocerus hayati</name>
    <dbReference type="NCBI Taxonomy" id="131215"/>
    <lineage>
        <taxon>Eukaryota</taxon>
        <taxon>Metazoa</taxon>
        <taxon>Ecdysozoa</taxon>
        <taxon>Arthropoda</taxon>
        <taxon>Hexapoda</taxon>
        <taxon>Insecta</taxon>
        <taxon>Pterygota</taxon>
        <taxon>Neoptera</taxon>
        <taxon>Endopterygota</taxon>
        <taxon>Hymenoptera</taxon>
        <taxon>Apocrita</taxon>
        <taxon>Proctotrupomorpha</taxon>
        <taxon>Chalcidoidea</taxon>
        <taxon>Aphelinidae</taxon>
        <taxon>Aphelininae</taxon>
        <taxon>Eretmocerus</taxon>
    </lineage>
</organism>
<sequence length="929" mass="100334">MINKTTRLSQFRFFKTSFFFSGASRSAAATPRSPPPPLLPLLLLVFLGLSTSSWLPTAKANSPCPWSAQALSDLESSCTCDQNLARELSVQCESVDFPQLVTVLRRFAAASARIDLLYINNSTIGSLRNNTFSGVRIANLQLSGCALRSIEPEALSGQESSLRSLILRDNELQEVPSIALAHLRNLTVLDLSRNKISRVPERAFAPHRLVTLKLAGNYELALEPGSFKGLENSLKNLNLLGTKQRKLPEALKGLSALAFLDMSFNSIRELEDNNGFQGLSSLTGLNLEKNLIQSIAPDAFAGVSSKLSSLSLLNNLIPEFPTGAISTLQELKVLDIGFNLMTELPPRAFESNPSITLLAIDGNPMSTVSEEAFAGLNGTLRGLSLGGRFLVCDCKLRWIIDWIRTRDLQVTSREVKPQFCGTPQHLQARNFYTIQPEELSCERQTEIVGIGTVESVEPTGAILDQIDPKPGTYAPPPASSSGRPIHISTSAPIETSTAPSVSSSFGTHLPTTVQGPNSSAAPPPAQIQPNKRPYSQAPSNNVYATRASANPRPPLVTAKAKQGANFLGSGSPGAADSDIKITDVLWHDDRLVIRFDSDGPALGFRVVYRLFGNNTFENGARLDALDREVRIKNVPSQECIIVCVVGIEVSRPTPSNIPWNQCREVRIGSAFSNMDRITIAASATICLTIIAVALILLLASRRRRRTSSRKMHTLHHEPSKLPIAGLPVNCCSSLVGPTPSPNGPMNGNQPALSAYSVQKEWDQLSAYSTRSIPRPRIFPVERQGSVTRASCLDDGGGGGHGGPASLGPGTHMRGHYFPGASLGSSFAGLASRADLRHSRQSLAAASERLGGRPGFGSTVQMAPQAASNGRRQRPRSRNRDPGLPRPGSRYSLAESTHTLNNYEESNWTDHDMDIYMARNPTTRGGLVPL</sequence>
<protein>
    <submittedName>
        <fullName evidence="1">Uncharacterized protein</fullName>
    </submittedName>
</protein>
<dbReference type="EMBL" id="CM056742">
    <property type="protein sequence ID" value="KAJ8680942.1"/>
    <property type="molecule type" value="Genomic_DNA"/>
</dbReference>
<proteinExistence type="predicted"/>
<dbReference type="Proteomes" id="UP001239111">
    <property type="component" value="Chromosome 2"/>
</dbReference>
<comment type="caution">
    <text evidence="1">The sequence shown here is derived from an EMBL/GenBank/DDBJ whole genome shotgun (WGS) entry which is preliminary data.</text>
</comment>
<gene>
    <name evidence="1" type="ORF">QAD02_016729</name>
</gene>
<name>A0ACC2PBX9_9HYME</name>
<evidence type="ECO:0000313" key="2">
    <source>
        <dbReference type="Proteomes" id="UP001239111"/>
    </source>
</evidence>
<keyword evidence="2" id="KW-1185">Reference proteome</keyword>
<reference evidence="1" key="1">
    <citation type="submission" date="2023-04" db="EMBL/GenBank/DDBJ databases">
        <title>A chromosome-level genome assembly of the parasitoid wasp Eretmocerus hayati.</title>
        <authorList>
            <person name="Zhong Y."/>
            <person name="Liu S."/>
            <person name="Liu Y."/>
        </authorList>
    </citation>
    <scope>NUCLEOTIDE SEQUENCE</scope>
    <source>
        <strain evidence="1">ZJU_SS_LIU_2023</strain>
    </source>
</reference>
<accession>A0ACC2PBX9</accession>